<keyword evidence="3" id="KW-0274">FAD</keyword>
<keyword evidence="5" id="KW-0560">Oxidoreductase</keyword>
<dbReference type="InterPro" id="IPR000960">
    <property type="entry name" value="Flavin_mOase"/>
</dbReference>
<gene>
    <name evidence="6" type="ORF">H0A76_06725</name>
</gene>
<dbReference type="RefSeq" id="WP_369176710.1">
    <property type="nucleotide sequence ID" value="NZ_OZ156463.1"/>
</dbReference>
<dbReference type="InterPro" id="IPR050346">
    <property type="entry name" value="FMO-like"/>
</dbReference>
<keyword evidence="4" id="KW-0521">NADP</keyword>
<dbReference type="PRINTS" id="PR00370">
    <property type="entry name" value="FMOXYGENASE"/>
</dbReference>
<evidence type="ECO:0000313" key="6">
    <source>
        <dbReference type="EMBL" id="NYT27605.1"/>
    </source>
</evidence>
<evidence type="ECO:0000256" key="4">
    <source>
        <dbReference type="ARBA" id="ARBA00022857"/>
    </source>
</evidence>
<evidence type="ECO:0000313" key="7">
    <source>
        <dbReference type="Proteomes" id="UP000568751"/>
    </source>
</evidence>
<sequence>MKSKILSKKMCIIGAGPSGLCTAKEIQENNPNIDVKVLEKSNDIGGVFSNCYEGLNLVNNPFLISFSDFPPQDNYNDLKMWQAKEYVDYLKRYAQHNHLFSLIHFGCTVQKINKENDQWEIFFQKDKHIDTEIFDYLVVCSGTNHEAKKTSLPNQEKFSGEVVYGGNIRKISALKDKKVVFVGLGETASDLIYLSRNLVKKSYTSIRRWPGYFIPRYHDKKPTDLDTSNIYHALSRDIDDSKLSFLMKFKRKLEYKNIISQEDQKIQSTMNHFNASYHSINYLGPFRRVTTKSCGFIKTYLENKTLLKPGIANLEDKKVIFKDGSSVLADTIVLCTGNTFNISFLPDKILSKVSSPNKLYKYMFVPDVNNCYFVGFVRPNLGSLPSISELQARYLSSCLNQEIILPNQEQMQQNILSQQQRFRWQFPIDSNRVSHLVDYYSYTKSLAKDLNILPKQWHLFFSDICLWYKVNFSFLYPGIYRLYPHNNKSKKIAFIIKKLPTMNKKVLFLEGILYLLNRLLKLLSVKSPIQK</sequence>
<accession>A0A853F7A6</accession>
<dbReference type="PIRSF" id="PIRSF000332">
    <property type="entry name" value="FMO"/>
    <property type="match status" value="1"/>
</dbReference>
<dbReference type="InterPro" id="IPR036188">
    <property type="entry name" value="FAD/NAD-bd_sf"/>
</dbReference>
<dbReference type="GO" id="GO:0050661">
    <property type="term" value="F:NADP binding"/>
    <property type="evidence" value="ECO:0007669"/>
    <property type="project" value="InterPro"/>
</dbReference>
<dbReference type="PANTHER" id="PTHR23023">
    <property type="entry name" value="DIMETHYLANILINE MONOOXYGENASE"/>
    <property type="match status" value="1"/>
</dbReference>
<dbReference type="Gene3D" id="3.50.50.60">
    <property type="entry name" value="FAD/NAD(P)-binding domain"/>
    <property type="match status" value="4"/>
</dbReference>
<name>A0A853F7A6_9GAMM</name>
<evidence type="ECO:0000256" key="1">
    <source>
        <dbReference type="ARBA" id="ARBA00009183"/>
    </source>
</evidence>
<dbReference type="Pfam" id="PF00743">
    <property type="entry name" value="FMO-like"/>
    <property type="match status" value="1"/>
</dbReference>
<dbReference type="AlphaFoldDB" id="A0A853F7A6"/>
<comment type="similarity">
    <text evidence="1">Belongs to the FMO family.</text>
</comment>
<proteinExistence type="inferred from homology"/>
<evidence type="ECO:0000256" key="2">
    <source>
        <dbReference type="ARBA" id="ARBA00022630"/>
    </source>
</evidence>
<dbReference type="Proteomes" id="UP000568751">
    <property type="component" value="Unassembled WGS sequence"/>
</dbReference>
<dbReference type="GO" id="GO:0050660">
    <property type="term" value="F:flavin adenine dinucleotide binding"/>
    <property type="evidence" value="ECO:0007669"/>
    <property type="project" value="InterPro"/>
</dbReference>
<comment type="caution">
    <text evidence="6">The sequence shown here is derived from an EMBL/GenBank/DDBJ whole genome shotgun (WGS) entry which is preliminary data.</text>
</comment>
<dbReference type="InterPro" id="IPR020946">
    <property type="entry name" value="Flavin_mOase-like"/>
</dbReference>
<reference evidence="6 7" key="1">
    <citation type="submission" date="2020-05" db="EMBL/GenBank/DDBJ databases">
        <title>Horizontal transmission and recombination maintain forever young bacterial symbiont genomes.</title>
        <authorList>
            <person name="Russell S.L."/>
            <person name="Pepper-Tunick E."/>
            <person name="Svedberg J."/>
            <person name="Byrne A."/>
            <person name="Ruelas Castillo J."/>
            <person name="Vollmers C."/>
            <person name="Beinart R.A."/>
            <person name="Corbett-Detig R."/>
        </authorList>
    </citation>
    <scope>NUCLEOTIDE SEQUENCE [LARGE SCALE GENOMIC DNA]</scope>
    <source>
        <strain evidence="6">455</strain>
    </source>
</reference>
<evidence type="ECO:0000256" key="5">
    <source>
        <dbReference type="ARBA" id="ARBA00023002"/>
    </source>
</evidence>
<evidence type="ECO:0000256" key="3">
    <source>
        <dbReference type="ARBA" id="ARBA00022827"/>
    </source>
</evidence>
<protein>
    <submittedName>
        <fullName evidence="6">NAD(P)-binding domain-containing protein</fullName>
    </submittedName>
</protein>
<dbReference type="EMBL" id="JACCHT010000001">
    <property type="protein sequence ID" value="NYT27605.1"/>
    <property type="molecule type" value="Genomic_DNA"/>
</dbReference>
<organism evidence="6 7">
    <name type="scientific">Candidatus Thiodubiliella endoseptemdiera</name>
    <dbReference type="NCBI Taxonomy" id="2738886"/>
    <lineage>
        <taxon>Bacteria</taxon>
        <taxon>Pseudomonadati</taxon>
        <taxon>Pseudomonadota</taxon>
        <taxon>Gammaproteobacteria</taxon>
        <taxon>Candidatus Pseudothioglobaceae</taxon>
        <taxon>Candidatus Thiodubiliella</taxon>
    </lineage>
</organism>
<keyword evidence="2" id="KW-0285">Flavoprotein</keyword>
<dbReference type="SUPFAM" id="SSF51905">
    <property type="entry name" value="FAD/NAD(P)-binding domain"/>
    <property type="match status" value="2"/>
</dbReference>
<dbReference type="GO" id="GO:0004499">
    <property type="term" value="F:N,N-dimethylaniline monooxygenase activity"/>
    <property type="evidence" value="ECO:0007669"/>
    <property type="project" value="InterPro"/>
</dbReference>